<evidence type="ECO:0008006" key="4">
    <source>
        <dbReference type="Google" id="ProtNLM"/>
    </source>
</evidence>
<organism evidence="2 3">
    <name type="scientific">Jeongeupia chitinilytica</name>
    <dbReference type="NCBI Taxonomy" id="1041641"/>
    <lineage>
        <taxon>Bacteria</taxon>
        <taxon>Pseudomonadati</taxon>
        <taxon>Pseudomonadota</taxon>
        <taxon>Betaproteobacteria</taxon>
        <taxon>Neisseriales</taxon>
        <taxon>Chitinibacteraceae</taxon>
        <taxon>Jeongeupia</taxon>
    </lineage>
</organism>
<sequence length="345" mass="36668">MRRLPFLLLPVLLYLAIGGGLARLGLALPTTFGAMAWHGAVMIGGVFGGLIAVERAVAAKAAWAWIAPVAAFAGAILLLAGRIEGIEAITMASALLTAATLMLWRKQPQPFTLLLAVAAACWLLGNVLMLAGFDINAVLGWWIAFLVLTIAAERLELSRLTPKPRRAEAAFIAIVALMLAGLLAVQAWLIAASQLLLAAWLLRFDVARHTVKARGLPRHIAICLLSGYGWLVIGAIALWANGTHLGGRFDDIALHTVLVGFVMAMVFGHAPIILPAVTGWRLRYHAVLYLPLALLQLGLLCRLAGTLMQAAASLQLGASLNGVALLVFVVTAVLRVQRGPRKPNP</sequence>
<proteinExistence type="predicted"/>
<feature type="transmembrane region" description="Helical" evidence="1">
    <location>
        <begin position="316"/>
        <end position="336"/>
    </location>
</feature>
<keyword evidence="1" id="KW-0812">Transmembrane</keyword>
<evidence type="ECO:0000313" key="2">
    <source>
        <dbReference type="EMBL" id="GHD63129.1"/>
    </source>
</evidence>
<dbReference type="Proteomes" id="UP000604737">
    <property type="component" value="Unassembled WGS sequence"/>
</dbReference>
<protein>
    <recommendedName>
        <fullName evidence="4">NnrS family protein</fullName>
    </recommendedName>
</protein>
<keyword evidence="1" id="KW-1133">Transmembrane helix</keyword>
<evidence type="ECO:0000313" key="3">
    <source>
        <dbReference type="Proteomes" id="UP000604737"/>
    </source>
</evidence>
<accession>A0ABQ3GZL8</accession>
<feature type="transmembrane region" description="Helical" evidence="1">
    <location>
        <begin position="32"/>
        <end position="53"/>
    </location>
</feature>
<feature type="transmembrane region" description="Helical" evidence="1">
    <location>
        <begin position="252"/>
        <end position="274"/>
    </location>
</feature>
<comment type="caution">
    <text evidence="2">The sequence shown here is derived from an EMBL/GenBank/DDBJ whole genome shotgun (WGS) entry which is preliminary data.</text>
</comment>
<gene>
    <name evidence="2" type="ORF">GCM10007350_19940</name>
</gene>
<dbReference type="EMBL" id="BMYO01000005">
    <property type="protein sequence ID" value="GHD63129.1"/>
    <property type="molecule type" value="Genomic_DNA"/>
</dbReference>
<keyword evidence="1" id="KW-0472">Membrane</keyword>
<feature type="transmembrane region" description="Helical" evidence="1">
    <location>
        <begin position="169"/>
        <end position="199"/>
    </location>
</feature>
<dbReference type="RefSeq" id="WP_189460368.1">
    <property type="nucleotide sequence ID" value="NZ_BMYO01000005.1"/>
</dbReference>
<feature type="transmembrane region" description="Helical" evidence="1">
    <location>
        <begin position="219"/>
        <end position="240"/>
    </location>
</feature>
<feature type="transmembrane region" description="Helical" evidence="1">
    <location>
        <begin position="139"/>
        <end position="157"/>
    </location>
</feature>
<name>A0ABQ3GZL8_9NEIS</name>
<evidence type="ECO:0000256" key="1">
    <source>
        <dbReference type="SAM" id="Phobius"/>
    </source>
</evidence>
<feature type="transmembrane region" description="Helical" evidence="1">
    <location>
        <begin position="111"/>
        <end position="133"/>
    </location>
</feature>
<keyword evidence="3" id="KW-1185">Reference proteome</keyword>
<feature type="transmembrane region" description="Helical" evidence="1">
    <location>
        <begin position="62"/>
        <end position="80"/>
    </location>
</feature>
<reference evidence="3" key="1">
    <citation type="journal article" date="2019" name="Int. J. Syst. Evol. Microbiol.">
        <title>The Global Catalogue of Microorganisms (GCM) 10K type strain sequencing project: providing services to taxonomists for standard genome sequencing and annotation.</title>
        <authorList>
            <consortium name="The Broad Institute Genomics Platform"/>
            <consortium name="The Broad Institute Genome Sequencing Center for Infectious Disease"/>
            <person name="Wu L."/>
            <person name="Ma J."/>
        </authorList>
    </citation>
    <scope>NUCLEOTIDE SEQUENCE [LARGE SCALE GENOMIC DNA]</scope>
    <source>
        <strain evidence="3">KCTC 23701</strain>
    </source>
</reference>
<feature type="transmembrane region" description="Helical" evidence="1">
    <location>
        <begin position="286"/>
        <end position="304"/>
    </location>
</feature>